<feature type="domain" description="C2H2-type" evidence="11">
    <location>
        <begin position="159"/>
        <end position="186"/>
    </location>
</feature>
<feature type="domain" description="C2H2-type" evidence="11">
    <location>
        <begin position="215"/>
        <end position="242"/>
    </location>
</feature>
<evidence type="ECO:0000256" key="5">
    <source>
        <dbReference type="ARBA" id="ARBA00022833"/>
    </source>
</evidence>
<feature type="domain" description="C2H2-type" evidence="11">
    <location>
        <begin position="187"/>
        <end position="214"/>
    </location>
</feature>
<dbReference type="Pfam" id="PF00096">
    <property type="entry name" value="zf-C2H2"/>
    <property type="match status" value="7"/>
</dbReference>
<evidence type="ECO:0000313" key="12">
    <source>
        <dbReference type="EMBL" id="KAJ4425905.1"/>
    </source>
</evidence>
<evidence type="ECO:0000256" key="3">
    <source>
        <dbReference type="ARBA" id="ARBA00022737"/>
    </source>
</evidence>
<dbReference type="SUPFAM" id="SSF57667">
    <property type="entry name" value="beta-beta-alpha zinc fingers"/>
    <property type="match status" value="4"/>
</dbReference>
<dbReference type="PROSITE" id="PS00028">
    <property type="entry name" value="ZINC_FINGER_C2H2_1"/>
    <property type="match status" value="7"/>
</dbReference>
<keyword evidence="3" id="KW-0677">Repeat</keyword>
<feature type="region of interest" description="Disordered" evidence="10">
    <location>
        <begin position="41"/>
        <end position="64"/>
    </location>
</feature>
<evidence type="ECO:0000256" key="7">
    <source>
        <dbReference type="ARBA" id="ARBA00023242"/>
    </source>
</evidence>
<accession>A0ABQ8RW50</accession>
<evidence type="ECO:0000256" key="6">
    <source>
        <dbReference type="ARBA" id="ARBA00023125"/>
    </source>
</evidence>
<feature type="domain" description="C2H2-type" evidence="11">
    <location>
        <begin position="103"/>
        <end position="130"/>
    </location>
</feature>
<organism evidence="12 13">
    <name type="scientific">Periplaneta americana</name>
    <name type="common">American cockroach</name>
    <name type="synonym">Blatta americana</name>
    <dbReference type="NCBI Taxonomy" id="6978"/>
    <lineage>
        <taxon>Eukaryota</taxon>
        <taxon>Metazoa</taxon>
        <taxon>Ecdysozoa</taxon>
        <taxon>Arthropoda</taxon>
        <taxon>Hexapoda</taxon>
        <taxon>Insecta</taxon>
        <taxon>Pterygota</taxon>
        <taxon>Neoptera</taxon>
        <taxon>Polyneoptera</taxon>
        <taxon>Dictyoptera</taxon>
        <taxon>Blattodea</taxon>
        <taxon>Blattoidea</taxon>
        <taxon>Blattidae</taxon>
        <taxon>Blattinae</taxon>
        <taxon>Periplaneta</taxon>
    </lineage>
</organism>
<evidence type="ECO:0000256" key="4">
    <source>
        <dbReference type="ARBA" id="ARBA00022771"/>
    </source>
</evidence>
<reference evidence="12 13" key="1">
    <citation type="journal article" date="2022" name="Allergy">
        <title>Genome assembly and annotation of Periplaneta americana reveal a comprehensive cockroach allergen profile.</title>
        <authorList>
            <person name="Wang L."/>
            <person name="Xiong Q."/>
            <person name="Saelim N."/>
            <person name="Wang L."/>
            <person name="Nong W."/>
            <person name="Wan A.T."/>
            <person name="Shi M."/>
            <person name="Liu X."/>
            <person name="Cao Q."/>
            <person name="Hui J.H.L."/>
            <person name="Sookrung N."/>
            <person name="Leung T.F."/>
            <person name="Tungtrongchitr A."/>
            <person name="Tsui S.K.W."/>
        </authorList>
    </citation>
    <scope>NUCLEOTIDE SEQUENCE [LARGE SCALE GENOMIC DNA]</scope>
    <source>
        <strain evidence="12">PWHHKU_190912</strain>
    </source>
</reference>
<comment type="similarity">
    <text evidence="8">Belongs to the snail C2H2-type zinc-finger protein family.</text>
</comment>
<sequence>MRAFGNPAYSFSVLRNLVLQEEPCKLDQVEQEVKLEVTVEEDEVLTESSTTHNSGVGADSNKMSQDELHTGNKIYNCDVCGKNFSQSGCLKRHERVHTGVKPFNCDICGKSFSFLGSLRSHMRTHTGEKPFKCDVCGNTYAELNHLKTHKRVHTGEKPYKCNDCGKSYADSSNLTRHVRVHTGNTPYKCNVCEKVFADSSQFKRHSRVHTGERPFKCQVCRRSFAEAWYLTKHSRVHTGEKRYSCNECGKNYVDLFYLRKHELLHKCQKAYKCDICGKCYSSPTEIHDGSVRRKRAVFVYLVYKNYLKRTERRFWEHPLAAKRFLQGTFTTELRDDDTKFFSYFRMSIKSFDELASKISDVIKSEDTVMRLAIPPLEIYSASSYDERVMERRKFSPAPGFEPGFSALRADAFPLSHAGYNCVMDVIKMEPDVDPLAIQTSGNAEAEVKKPLPEDGNLLDLHVTGIKKERTDHWYELKSEMTYEETAEPRDFPVVKSEAEEGSCKLDPMEEVKLEVSAQDDEVLTEW</sequence>
<dbReference type="InterPro" id="IPR036236">
    <property type="entry name" value="Znf_C2H2_sf"/>
</dbReference>
<keyword evidence="4 9" id="KW-0863">Zinc-finger</keyword>
<keyword evidence="6" id="KW-0238">DNA-binding</keyword>
<evidence type="ECO:0000256" key="8">
    <source>
        <dbReference type="ARBA" id="ARBA00037948"/>
    </source>
</evidence>
<comment type="caution">
    <text evidence="12">The sequence shown here is derived from an EMBL/GenBank/DDBJ whole genome shotgun (WGS) entry which is preliminary data.</text>
</comment>
<gene>
    <name evidence="12" type="ORF">ANN_27531</name>
</gene>
<proteinExistence type="inferred from homology"/>
<dbReference type="PANTHER" id="PTHR24388">
    <property type="entry name" value="ZINC FINGER PROTEIN"/>
    <property type="match status" value="1"/>
</dbReference>
<keyword evidence="2" id="KW-0479">Metal-binding</keyword>
<dbReference type="EMBL" id="JAJSOF020000041">
    <property type="protein sequence ID" value="KAJ4425905.1"/>
    <property type="molecule type" value="Genomic_DNA"/>
</dbReference>
<keyword evidence="5" id="KW-0862">Zinc</keyword>
<dbReference type="PANTHER" id="PTHR24388:SF54">
    <property type="entry name" value="PROTEIN ESCARGOT"/>
    <property type="match status" value="1"/>
</dbReference>
<dbReference type="InterPro" id="IPR050527">
    <property type="entry name" value="Snail/Krueppel_Znf"/>
</dbReference>
<evidence type="ECO:0000256" key="1">
    <source>
        <dbReference type="ARBA" id="ARBA00004123"/>
    </source>
</evidence>
<evidence type="ECO:0000256" key="10">
    <source>
        <dbReference type="SAM" id="MobiDB-lite"/>
    </source>
</evidence>
<dbReference type="Gene3D" id="3.30.160.60">
    <property type="entry name" value="Classic Zinc Finger"/>
    <property type="match status" value="7"/>
</dbReference>
<evidence type="ECO:0000313" key="13">
    <source>
        <dbReference type="Proteomes" id="UP001148838"/>
    </source>
</evidence>
<feature type="domain" description="C2H2-type" evidence="11">
    <location>
        <begin position="243"/>
        <end position="270"/>
    </location>
</feature>
<dbReference type="PROSITE" id="PS50157">
    <property type="entry name" value="ZINC_FINGER_C2H2_2"/>
    <property type="match status" value="7"/>
</dbReference>
<keyword evidence="13" id="KW-1185">Reference proteome</keyword>
<evidence type="ECO:0000256" key="2">
    <source>
        <dbReference type="ARBA" id="ARBA00022723"/>
    </source>
</evidence>
<comment type="subcellular location">
    <subcellularLocation>
        <location evidence="1">Nucleus</location>
    </subcellularLocation>
</comment>
<feature type="domain" description="C2H2-type" evidence="11">
    <location>
        <begin position="131"/>
        <end position="158"/>
    </location>
</feature>
<evidence type="ECO:0000259" key="11">
    <source>
        <dbReference type="PROSITE" id="PS50157"/>
    </source>
</evidence>
<dbReference type="Proteomes" id="UP001148838">
    <property type="component" value="Unassembled WGS sequence"/>
</dbReference>
<dbReference type="SMART" id="SM00355">
    <property type="entry name" value="ZnF_C2H2"/>
    <property type="match status" value="7"/>
</dbReference>
<feature type="domain" description="C2H2-type" evidence="11">
    <location>
        <begin position="75"/>
        <end position="102"/>
    </location>
</feature>
<protein>
    <recommendedName>
        <fullName evidence="11">C2H2-type domain-containing protein</fullName>
    </recommendedName>
</protein>
<keyword evidence="7" id="KW-0539">Nucleus</keyword>
<evidence type="ECO:0000256" key="9">
    <source>
        <dbReference type="PROSITE-ProRule" id="PRU00042"/>
    </source>
</evidence>
<dbReference type="InterPro" id="IPR013087">
    <property type="entry name" value="Znf_C2H2_type"/>
</dbReference>
<name>A0ABQ8RW50_PERAM</name>